<proteinExistence type="predicted"/>
<organism evidence="2 3">
    <name type="scientific">Paenibacillus ginsengarvi</name>
    <dbReference type="NCBI Taxonomy" id="400777"/>
    <lineage>
        <taxon>Bacteria</taxon>
        <taxon>Bacillati</taxon>
        <taxon>Bacillota</taxon>
        <taxon>Bacilli</taxon>
        <taxon>Bacillales</taxon>
        <taxon>Paenibacillaceae</taxon>
        <taxon>Paenibacillus</taxon>
    </lineage>
</organism>
<dbReference type="NCBIfam" id="NF009807">
    <property type="entry name" value="PRK13291.1"/>
    <property type="match status" value="1"/>
</dbReference>
<evidence type="ECO:0000313" key="3">
    <source>
        <dbReference type="Proteomes" id="UP000282311"/>
    </source>
</evidence>
<dbReference type="Pfam" id="PF12867">
    <property type="entry name" value="DinB_2"/>
    <property type="match status" value="1"/>
</dbReference>
<gene>
    <name evidence="2" type="ORF">D7M11_32665</name>
</gene>
<name>A0A3B0AY75_9BACL</name>
<dbReference type="SUPFAM" id="SSF109854">
    <property type="entry name" value="DinB/YfiT-like putative metalloenzymes"/>
    <property type="match status" value="1"/>
</dbReference>
<dbReference type="GO" id="GO:0016787">
    <property type="term" value="F:hydrolase activity"/>
    <property type="evidence" value="ECO:0007669"/>
    <property type="project" value="UniProtKB-KW"/>
</dbReference>
<evidence type="ECO:0000313" key="2">
    <source>
        <dbReference type="EMBL" id="RKN65161.1"/>
    </source>
</evidence>
<dbReference type="EMBL" id="RBAH01000038">
    <property type="protein sequence ID" value="RKN65161.1"/>
    <property type="molecule type" value="Genomic_DNA"/>
</dbReference>
<dbReference type="Gene3D" id="1.20.120.450">
    <property type="entry name" value="dinb family like domain"/>
    <property type="match status" value="1"/>
</dbReference>
<dbReference type="Proteomes" id="UP000282311">
    <property type="component" value="Unassembled WGS sequence"/>
</dbReference>
<comment type="caution">
    <text evidence="2">The sequence shown here is derived from an EMBL/GenBank/DDBJ whole genome shotgun (WGS) entry which is preliminary data.</text>
</comment>
<dbReference type="AlphaFoldDB" id="A0A3B0AY75"/>
<evidence type="ECO:0000259" key="1">
    <source>
        <dbReference type="Pfam" id="PF12867"/>
    </source>
</evidence>
<dbReference type="RefSeq" id="WP_120751471.1">
    <property type="nucleotide sequence ID" value="NZ_RBAH01000038.1"/>
</dbReference>
<keyword evidence="3" id="KW-1185">Reference proteome</keyword>
<sequence>MDVERLRYPIGLFEPVTNPTFAQRGEWIRDIEAIPEQVRLTVQSLTPEQLTTPYRPGGWTVQQVVHHMADNDMNAFIRFKRALTEECPLAGSYREDLWAQLDDYNVPVEISLVLMKAVHDRFAALLRSMRENEFERSFISQTHGSMSLNEAVQRYVWHGRHHLAQLLSLRERMGWNN</sequence>
<dbReference type="InterPro" id="IPR024775">
    <property type="entry name" value="DinB-like"/>
</dbReference>
<keyword evidence="2" id="KW-0378">Hydrolase</keyword>
<dbReference type="OrthoDB" id="9796039at2"/>
<feature type="domain" description="DinB-like" evidence="1">
    <location>
        <begin position="33"/>
        <end position="166"/>
    </location>
</feature>
<protein>
    <submittedName>
        <fullName evidence="2">Putative metal-dependent hydrolase</fullName>
    </submittedName>
</protein>
<dbReference type="InterPro" id="IPR034660">
    <property type="entry name" value="DinB/YfiT-like"/>
</dbReference>
<accession>A0A3B0AY75</accession>
<reference evidence="2 3" key="1">
    <citation type="journal article" date="2007" name="Int. J. Syst. Evol. Microbiol.">
        <title>Paenibacillus ginsengarvi sp. nov., isolated from soil from ginseng cultivation.</title>
        <authorList>
            <person name="Yoon M.H."/>
            <person name="Ten L.N."/>
            <person name="Im W.T."/>
        </authorList>
    </citation>
    <scope>NUCLEOTIDE SEQUENCE [LARGE SCALE GENOMIC DNA]</scope>
    <source>
        <strain evidence="2 3">KCTC 13059</strain>
    </source>
</reference>